<keyword evidence="4 7" id="KW-1133">Transmembrane helix</keyword>
<dbReference type="Proteomes" id="UP001165063">
    <property type="component" value="Unassembled WGS sequence"/>
</dbReference>
<evidence type="ECO:0000256" key="3">
    <source>
        <dbReference type="ARBA" id="ARBA00022692"/>
    </source>
</evidence>
<dbReference type="GO" id="GO:0016020">
    <property type="term" value="C:membrane"/>
    <property type="evidence" value="ECO:0007669"/>
    <property type="project" value="UniProtKB-SubCell"/>
</dbReference>
<feature type="transmembrane region" description="Helical" evidence="7">
    <location>
        <begin position="257"/>
        <end position="276"/>
    </location>
</feature>
<comment type="caution">
    <text evidence="9">The sequence shown here is derived from an EMBL/GenBank/DDBJ whole genome shotgun (WGS) entry which is preliminary data.</text>
</comment>
<evidence type="ECO:0000256" key="7">
    <source>
        <dbReference type="SAM" id="Phobius"/>
    </source>
</evidence>
<dbReference type="AlphaFoldDB" id="A0A9W6Z1I5"/>
<sequence length="579" mass="64921">MSEPDEKATYKKEVVDNNELKQDASSENVNNDNNDSDSSLIEKLEYKKNPSLITRYFYAQRYIEKQHDEQLERSKTTRFDKWVLSKLLPTMTIPTLKTNTNDYPSWNNANLAMRTTHWITCAGLLTAEIMGAYLVPNCLALTGYVPSNVFLVFCFFITLASGGVIWWIFLMLDSPEYPIKTFADIGYALFGECGRQLIIFLQVVSMMLTCATALVATGEAVIILREQRVCWAGILLLLAGVSWMLCQIKQLSNLGKVCLFVAFANYVNVFTQLGYVGEPNWVNAEMVSGISPGAILTFNFTPGVDLSIKVVAMTNISFVFAGSLAFPEVMSEMRRPVDFWKTLLTSEIFILITYLIYGNYYYSKQGQYTITPAVFGLSNIKALKGLSFISFLTAMFQGLFYGHVCCKVAYKNYFPMLIPKLKFHSKLGYLLWSLTVTVVYICIFVVGAGVPQVGAISSFTSSLAVIPLTYVIPFSLHLWCLYHKHNLKFITHYDPKSQLTTTTTNNTTNNTDGSATATPSMGLFVKRGFMKYPLLTIFYICFILASLAFSGMGLWGSVEYIQLLFDTTAATSFTCKSPI</sequence>
<keyword evidence="5 7" id="KW-0472">Membrane</keyword>
<evidence type="ECO:0000313" key="9">
    <source>
        <dbReference type="EMBL" id="GMG39942.1"/>
    </source>
</evidence>
<keyword evidence="10" id="KW-1185">Reference proteome</keyword>
<feature type="transmembrane region" description="Helical" evidence="7">
    <location>
        <begin position="534"/>
        <end position="555"/>
    </location>
</feature>
<feature type="compositionally biased region" description="Basic and acidic residues" evidence="6">
    <location>
        <begin position="1"/>
        <end position="24"/>
    </location>
</feature>
<feature type="transmembrane region" description="Helical" evidence="7">
    <location>
        <begin position="427"/>
        <end position="450"/>
    </location>
</feature>
<accession>A0A9W6Z1I5</accession>
<feature type="transmembrane region" description="Helical" evidence="7">
    <location>
        <begin position="462"/>
        <end position="482"/>
    </location>
</feature>
<feature type="compositionally biased region" description="Low complexity" evidence="6">
    <location>
        <begin position="25"/>
        <end position="39"/>
    </location>
</feature>
<dbReference type="InterPro" id="IPR013057">
    <property type="entry name" value="AA_transpt_TM"/>
</dbReference>
<feature type="transmembrane region" description="Helical" evidence="7">
    <location>
        <begin position="382"/>
        <end position="406"/>
    </location>
</feature>
<feature type="transmembrane region" description="Helical" evidence="7">
    <location>
        <begin position="229"/>
        <end position="245"/>
    </location>
</feature>
<evidence type="ECO:0000256" key="1">
    <source>
        <dbReference type="ARBA" id="ARBA00004370"/>
    </source>
</evidence>
<name>A0A9W6Z1I5_AMBMO</name>
<feature type="domain" description="Amino acid transporter transmembrane" evidence="8">
    <location>
        <begin position="115"/>
        <end position="481"/>
    </location>
</feature>
<evidence type="ECO:0000313" key="10">
    <source>
        <dbReference type="Proteomes" id="UP001165063"/>
    </source>
</evidence>
<evidence type="ECO:0000256" key="2">
    <source>
        <dbReference type="ARBA" id="ARBA00022448"/>
    </source>
</evidence>
<evidence type="ECO:0000256" key="6">
    <source>
        <dbReference type="SAM" id="MobiDB-lite"/>
    </source>
</evidence>
<dbReference type="PANTHER" id="PTHR48017">
    <property type="entry name" value="OS05G0424000 PROTEIN-RELATED"/>
    <property type="match status" value="1"/>
</dbReference>
<feature type="transmembrane region" description="Helical" evidence="7">
    <location>
        <begin position="197"/>
        <end position="223"/>
    </location>
</feature>
<feature type="transmembrane region" description="Helical" evidence="7">
    <location>
        <begin position="306"/>
        <end position="327"/>
    </location>
</feature>
<feature type="transmembrane region" description="Helical" evidence="7">
    <location>
        <begin position="148"/>
        <end position="170"/>
    </location>
</feature>
<organism evidence="9 10">
    <name type="scientific">Ambrosiozyma monospora</name>
    <name type="common">Yeast</name>
    <name type="synonym">Endomycopsis monosporus</name>
    <dbReference type="NCBI Taxonomy" id="43982"/>
    <lineage>
        <taxon>Eukaryota</taxon>
        <taxon>Fungi</taxon>
        <taxon>Dikarya</taxon>
        <taxon>Ascomycota</taxon>
        <taxon>Saccharomycotina</taxon>
        <taxon>Pichiomycetes</taxon>
        <taxon>Pichiales</taxon>
        <taxon>Pichiaceae</taxon>
        <taxon>Ambrosiozyma</taxon>
    </lineage>
</organism>
<evidence type="ECO:0000256" key="5">
    <source>
        <dbReference type="ARBA" id="ARBA00023136"/>
    </source>
</evidence>
<keyword evidence="3 7" id="KW-0812">Transmembrane</keyword>
<dbReference type="EMBL" id="BSXU01003337">
    <property type="protein sequence ID" value="GMG39942.1"/>
    <property type="molecule type" value="Genomic_DNA"/>
</dbReference>
<evidence type="ECO:0000259" key="8">
    <source>
        <dbReference type="Pfam" id="PF01490"/>
    </source>
</evidence>
<dbReference type="OrthoDB" id="40134at2759"/>
<gene>
    <name evidence="9" type="ORF">Amon01_000575800</name>
</gene>
<reference evidence="9" key="1">
    <citation type="submission" date="2023-04" db="EMBL/GenBank/DDBJ databases">
        <title>Ambrosiozyma monospora NBRC 1965.</title>
        <authorList>
            <person name="Ichikawa N."/>
            <person name="Sato H."/>
            <person name="Tonouchi N."/>
        </authorList>
    </citation>
    <scope>NUCLEOTIDE SEQUENCE</scope>
    <source>
        <strain evidence="9">NBRC 1965</strain>
    </source>
</reference>
<feature type="region of interest" description="Disordered" evidence="6">
    <location>
        <begin position="1"/>
        <end position="40"/>
    </location>
</feature>
<feature type="transmembrane region" description="Helical" evidence="7">
    <location>
        <begin position="339"/>
        <end position="362"/>
    </location>
</feature>
<feature type="transmembrane region" description="Helical" evidence="7">
    <location>
        <begin position="118"/>
        <end position="136"/>
    </location>
</feature>
<proteinExistence type="predicted"/>
<protein>
    <submittedName>
        <fullName evidence="9">Unnamed protein product</fullName>
    </submittedName>
</protein>
<evidence type="ECO:0000256" key="4">
    <source>
        <dbReference type="ARBA" id="ARBA00022989"/>
    </source>
</evidence>
<dbReference type="Pfam" id="PF01490">
    <property type="entry name" value="Aa_trans"/>
    <property type="match status" value="1"/>
</dbReference>
<keyword evidence="2" id="KW-0813">Transport</keyword>
<comment type="subcellular location">
    <subcellularLocation>
        <location evidence="1">Membrane</location>
    </subcellularLocation>
</comment>